<dbReference type="InterPro" id="IPR036271">
    <property type="entry name" value="Tet_transcr_reg_TetR-rel_C_sf"/>
</dbReference>
<sequence>MNTVNIRKYHHGNLRAELIQAAVDLAAEHGPEGFSLRGVARHVGVSPSAAYRHFVGQDELRSEVAAVAAERLADAMRAAIGGLSDPGARLAASGRAYVDFATAEPGLFRAMLATPDFDPERPGGGGFGVLRTLVAEAGLGEDVATVAVALWATVHGLATLLTSGPLAALPEEERRELIDATLNFVGSRRGPADGVRRG</sequence>
<organism evidence="6 7">
    <name type="scientific">Corynebacterium guangdongense</name>
    <dbReference type="NCBI Taxonomy" id="1783348"/>
    <lineage>
        <taxon>Bacteria</taxon>
        <taxon>Bacillati</taxon>
        <taxon>Actinomycetota</taxon>
        <taxon>Actinomycetes</taxon>
        <taxon>Mycobacteriales</taxon>
        <taxon>Corynebacteriaceae</taxon>
        <taxon>Corynebacterium</taxon>
    </lineage>
</organism>
<evidence type="ECO:0000256" key="3">
    <source>
        <dbReference type="ARBA" id="ARBA00023163"/>
    </source>
</evidence>
<dbReference type="Pfam" id="PF13305">
    <property type="entry name" value="TetR_C_33"/>
    <property type="match status" value="1"/>
</dbReference>
<keyword evidence="7" id="KW-1185">Reference proteome</keyword>
<dbReference type="PROSITE" id="PS50977">
    <property type="entry name" value="HTH_TETR_2"/>
    <property type="match status" value="1"/>
</dbReference>
<dbReference type="InterPro" id="IPR001647">
    <property type="entry name" value="HTH_TetR"/>
</dbReference>
<dbReference type="InterPro" id="IPR050109">
    <property type="entry name" value="HTH-type_TetR-like_transc_reg"/>
</dbReference>
<dbReference type="SUPFAM" id="SSF48498">
    <property type="entry name" value="Tetracyclin repressor-like, C-terminal domain"/>
    <property type="match status" value="1"/>
</dbReference>
<evidence type="ECO:0000313" key="7">
    <source>
        <dbReference type="Proteomes" id="UP001180840"/>
    </source>
</evidence>
<feature type="domain" description="HTH tetR-type" evidence="5">
    <location>
        <begin position="12"/>
        <end position="72"/>
    </location>
</feature>
<proteinExistence type="predicted"/>
<keyword evidence="2 4" id="KW-0238">DNA-binding</keyword>
<keyword evidence="3" id="KW-0804">Transcription</keyword>
<keyword evidence="1" id="KW-0805">Transcription regulation</keyword>
<gene>
    <name evidence="6" type="ORF">J2S39_001307</name>
</gene>
<accession>A0ABU1ZXH1</accession>
<evidence type="ECO:0000256" key="4">
    <source>
        <dbReference type="PROSITE-ProRule" id="PRU00335"/>
    </source>
</evidence>
<evidence type="ECO:0000313" key="6">
    <source>
        <dbReference type="EMBL" id="MDR7329631.1"/>
    </source>
</evidence>
<dbReference type="EMBL" id="JAVDXZ010000001">
    <property type="protein sequence ID" value="MDR7329631.1"/>
    <property type="molecule type" value="Genomic_DNA"/>
</dbReference>
<name>A0ABU1ZXH1_9CORY</name>
<feature type="DNA-binding region" description="H-T-H motif" evidence="4">
    <location>
        <begin position="35"/>
        <end position="54"/>
    </location>
</feature>
<dbReference type="InterPro" id="IPR025996">
    <property type="entry name" value="MT1864/Rv1816-like_C"/>
</dbReference>
<evidence type="ECO:0000256" key="1">
    <source>
        <dbReference type="ARBA" id="ARBA00023015"/>
    </source>
</evidence>
<dbReference type="Gene3D" id="1.10.357.10">
    <property type="entry name" value="Tetracycline Repressor, domain 2"/>
    <property type="match status" value="1"/>
</dbReference>
<dbReference type="PANTHER" id="PTHR30055:SF234">
    <property type="entry name" value="HTH-TYPE TRANSCRIPTIONAL REGULATOR BETI"/>
    <property type="match status" value="1"/>
</dbReference>
<dbReference type="Proteomes" id="UP001180840">
    <property type="component" value="Unassembled WGS sequence"/>
</dbReference>
<protein>
    <submittedName>
        <fullName evidence="6">AcrR family transcriptional regulator</fullName>
    </submittedName>
</protein>
<dbReference type="PRINTS" id="PR00455">
    <property type="entry name" value="HTHTETR"/>
</dbReference>
<dbReference type="PANTHER" id="PTHR30055">
    <property type="entry name" value="HTH-TYPE TRANSCRIPTIONAL REGULATOR RUTR"/>
    <property type="match status" value="1"/>
</dbReference>
<dbReference type="InterPro" id="IPR009057">
    <property type="entry name" value="Homeodomain-like_sf"/>
</dbReference>
<dbReference type="RefSeq" id="WP_290194579.1">
    <property type="nucleotide sequence ID" value="NZ_CP047654.1"/>
</dbReference>
<reference evidence="6" key="1">
    <citation type="submission" date="2023-07" db="EMBL/GenBank/DDBJ databases">
        <title>Sequencing the genomes of 1000 actinobacteria strains.</title>
        <authorList>
            <person name="Klenk H.-P."/>
        </authorList>
    </citation>
    <scope>NUCLEOTIDE SEQUENCE</scope>
    <source>
        <strain evidence="6">DSM 107476</strain>
    </source>
</reference>
<evidence type="ECO:0000256" key="2">
    <source>
        <dbReference type="ARBA" id="ARBA00023125"/>
    </source>
</evidence>
<dbReference type="Pfam" id="PF00440">
    <property type="entry name" value="TetR_N"/>
    <property type="match status" value="1"/>
</dbReference>
<evidence type="ECO:0000259" key="5">
    <source>
        <dbReference type="PROSITE" id="PS50977"/>
    </source>
</evidence>
<comment type="caution">
    <text evidence="6">The sequence shown here is derived from an EMBL/GenBank/DDBJ whole genome shotgun (WGS) entry which is preliminary data.</text>
</comment>
<dbReference type="SUPFAM" id="SSF46689">
    <property type="entry name" value="Homeodomain-like"/>
    <property type="match status" value="1"/>
</dbReference>